<proteinExistence type="predicted"/>
<gene>
    <name evidence="2" type="ORF">Pcinc_025581</name>
</gene>
<feature type="compositionally biased region" description="Polar residues" evidence="1">
    <location>
        <begin position="275"/>
        <end position="303"/>
    </location>
</feature>
<feature type="region of interest" description="Disordered" evidence="1">
    <location>
        <begin position="103"/>
        <end position="346"/>
    </location>
</feature>
<sequence>MHPSGSTPGSSTSGEGAAAGTTNTTTPPSATSTSDNTNSEVPSAPPVLEGTTDCHISLPPPPSYETVLDLKRRDMAVQQNQEEREVEVGVTTPNMRDKIRTLLGRVRAGRTSTDPPPSPNLAYGAETSRESSMSSGLFTISGESVSSPSYHQLPPPHIPPTIDNLVPPSTNSETSSHSDYSSSFLSSPSSGSRSFQPSPSQTPTESTEPQPSTSDDLSLPEPVGASRPCTGRSILSRPTTSISTRTLPPPPQLTHSNITYYIPLPQLHSPPAPTNQPTLSISHNPPSPTNQLNDPFHPTQSPCPNQPTPSIPHNPRSQPTNQPTNSFHPTQSPCPNQPTNQPTPSIPFNFIVVSLLPPMTQESPLLHDP</sequence>
<protein>
    <submittedName>
        <fullName evidence="2">Uncharacterized protein</fullName>
    </submittedName>
</protein>
<keyword evidence="3" id="KW-1185">Reference proteome</keyword>
<evidence type="ECO:0000256" key="1">
    <source>
        <dbReference type="SAM" id="MobiDB-lite"/>
    </source>
</evidence>
<dbReference type="Proteomes" id="UP001286313">
    <property type="component" value="Unassembled WGS sequence"/>
</dbReference>
<feature type="compositionally biased region" description="Low complexity" evidence="1">
    <location>
        <begin position="1"/>
        <end position="39"/>
    </location>
</feature>
<dbReference type="EMBL" id="JAWQEG010002891">
    <property type="protein sequence ID" value="KAK3869079.1"/>
    <property type="molecule type" value="Genomic_DNA"/>
</dbReference>
<dbReference type="AlphaFoldDB" id="A0AAE1KBD9"/>
<feature type="compositionally biased region" description="Polar residues" evidence="1">
    <location>
        <begin position="130"/>
        <end position="150"/>
    </location>
</feature>
<accession>A0AAE1KBD9</accession>
<evidence type="ECO:0000313" key="3">
    <source>
        <dbReference type="Proteomes" id="UP001286313"/>
    </source>
</evidence>
<reference evidence="2" key="1">
    <citation type="submission" date="2023-10" db="EMBL/GenBank/DDBJ databases">
        <title>Genome assemblies of two species of porcelain crab, Petrolisthes cinctipes and Petrolisthes manimaculis (Anomura: Porcellanidae).</title>
        <authorList>
            <person name="Angst P."/>
        </authorList>
    </citation>
    <scope>NUCLEOTIDE SEQUENCE</scope>
    <source>
        <strain evidence="2">PB745_01</strain>
        <tissue evidence="2">Gill</tissue>
    </source>
</reference>
<feature type="compositionally biased region" description="Low complexity" evidence="1">
    <location>
        <begin position="167"/>
        <end position="214"/>
    </location>
</feature>
<feature type="region of interest" description="Disordered" evidence="1">
    <location>
        <begin position="1"/>
        <end position="65"/>
    </location>
</feature>
<feature type="compositionally biased region" description="Low complexity" evidence="1">
    <location>
        <begin position="329"/>
        <end position="346"/>
    </location>
</feature>
<comment type="caution">
    <text evidence="2">The sequence shown here is derived from an EMBL/GenBank/DDBJ whole genome shotgun (WGS) entry which is preliminary data.</text>
</comment>
<feature type="compositionally biased region" description="Polar residues" evidence="1">
    <location>
        <begin position="236"/>
        <end position="246"/>
    </location>
</feature>
<organism evidence="2 3">
    <name type="scientific">Petrolisthes cinctipes</name>
    <name type="common">Flat porcelain crab</name>
    <dbReference type="NCBI Taxonomy" id="88211"/>
    <lineage>
        <taxon>Eukaryota</taxon>
        <taxon>Metazoa</taxon>
        <taxon>Ecdysozoa</taxon>
        <taxon>Arthropoda</taxon>
        <taxon>Crustacea</taxon>
        <taxon>Multicrustacea</taxon>
        <taxon>Malacostraca</taxon>
        <taxon>Eumalacostraca</taxon>
        <taxon>Eucarida</taxon>
        <taxon>Decapoda</taxon>
        <taxon>Pleocyemata</taxon>
        <taxon>Anomura</taxon>
        <taxon>Galatheoidea</taxon>
        <taxon>Porcellanidae</taxon>
        <taxon>Petrolisthes</taxon>
    </lineage>
</organism>
<name>A0AAE1KBD9_PETCI</name>
<evidence type="ECO:0000313" key="2">
    <source>
        <dbReference type="EMBL" id="KAK3869079.1"/>
    </source>
</evidence>
<feature type="compositionally biased region" description="Polar residues" evidence="1">
    <location>
        <begin position="315"/>
        <end position="328"/>
    </location>
</feature>